<dbReference type="GO" id="GO:0016491">
    <property type="term" value="F:oxidoreductase activity"/>
    <property type="evidence" value="ECO:0007669"/>
    <property type="project" value="UniProtKB-KW"/>
</dbReference>
<dbReference type="FunFam" id="3.40.50.720:FF:000173">
    <property type="entry name" value="3-oxoacyl-[acyl-carrier protein] reductase"/>
    <property type="match status" value="1"/>
</dbReference>
<evidence type="ECO:0000313" key="5">
    <source>
        <dbReference type="Proteomes" id="UP000620075"/>
    </source>
</evidence>
<evidence type="ECO:0000256" key="1">
    <source>
        <dbReference type="ARBA" id="ARBA00006484"/>
    </source>
</evidence>
<feature type="domain" description="Ketoreductase" evidence="3">
    <location>
        <begin position="15"/>
        <end position="186"/>
    </location>
</feature>
<dbReference type="NCBIfam" id="NF009466">
    <property type="entry name" value="PRK12826.1-2"/>
    <property type="match status" value="1"/>
</dbReference>
<dbReference type="PANTHER" id="PTHR42879">
    <property type="entry name" value="3-OXOACYL-(ACYL-CARRIER-PROTEIN) REDUCTASE"/>
    <property type="match status" value="1"/>
</dbReference>
<dbReference type="InterPro" id="IPR002347">
    <property type="entry name" value="SDR_fam"/>
</dbReference>
<dbReference type="EMBL" id="JAEKNQ010000054">
    <property type="protein sequence ID" value="MBJ7604198.1"/>
    <property type="molecule type" value="Genomic_DNA"/>
</dbReference>
<dbReference type="AlphaFoldDB" id="A0A934KK08"/>
<protein>
    <submittedName>
        <fullName evidence="4">3-oxoacyl-ACP reductase FabG</fullName>
    </submittedName>
</protein>
<dbReference type="PROSITE" id="PS00061">
    <property type="entry name" value="ADH_SHORT"/>
    <property type="match status" value="1"/>
</dbReference>
<reference evidence="4 5" key="1">
    <citation type="submission" date="2020-10" db="EMBL/GenBank/DDBJ databases">
        <title>Ca. Dormibacterota MAGs.</title>
        <authorList>
            <person name="Montgomery K."/>
        </authorList>
    </citation>
    <scope>NUCLEOTIDE SEQUENCE [LARGE SCALE GENOMIC DNA]</scope>
    <source>
        <strain evidence="4">SC8811_S16_3</strain>
    </source>
</reference>
<dbReference type="RefSeq" id="WP_338181433.1">
    <property type="nucleotide sequence ID" value="NZ_JAEKNQ010000054.1"/>
</dbReference>
<comment type="similarity">
    <text evidence="1">Belongs to the short-chain dehydrogenases/reductases (SDR) family.</text>
</comment>
<organism evidence="4 5">
    <name type="scientific">Candidatus Dormiibacter inghamiae</name>
    <dbReference type="NCBI Taxonomy" id="3127013"/>
    <lineage>
        <taxon>Bacteria</taxon>
        <taxon>Bacillati</taxon>
        <taxon>Candidatus Dormiibacterota</taxon>
        <taxon>Candidatus Dormibacteria</taxon>
        <taxon>Candidatus Dormibacterales</taxon>
        <taxon>Candidatus Dormibacteraceae</taxon>
        <taxon>Candidatus Dormiibacter</taxon>
    </lineage>
</organism>
<dbReference type="InterPro" id="IPR050259">
    <property type="entry name" value="SDR"/>
</dbReference>
<dbReference type="PRINTS" id="PR00080">
    <property type="entry name" value="SDRFAMILY"/>
</dbReference>
<name>A0A934KK08_9BACT</name>
<sequence>MSEPERGRKADLEGRTALVTGGGKGIGAAVSRELAAMGARVVVNYRSDKAAAEKTADEVGGIAVQCDVSDPAAVQAMVNGLGQVDVLVNNAGAVRDNLLLRMKQEDWDHIIQTDLTSAFHTTKAVMSKMLRARWGRMVNMTSIVGMTGNAGQANYAAAKAGLIGFTKSIAKEIGSRGITVNAVAPGFVSTELTQGSVTAEMLKALVEQTPLKREGTAEDVAAAVAFLCSARAAFITGHVLVVDGGLSV</sequence>
<evidence type="ECO:0000313" key="4">
    <source>
        <dbReference type="EMBL" id="MBJ7604198.1"/>
    </source>
</evidence>
<comment type="caution">
    <text evidence="4">The sequence shown here is derived from an EMBL/GenBank/DDBJ whole genome shotgun (WGS) entry which is preliminary data.</text>
</comment>
<evidence type="ECO:0000259" key="3">
    <source>
        <dbReference type="SMART" id="SM00822"/>
    </source>
</evidence>
<dbReference type="Proteomes" id="UP000620075">
    <property type="component" value="Unassembled WGS sequence"/>
</dbReference>
<dbReference type="GO" id="GO:0032787">
    <property type="term" value="P:monocarboxylic acid metabolic process"/>
    <property type="evidence" value="ECO:0007669"/>
    <property type="project" value="UniProtKB-ARBA"/>
</dbReference>
<dbReference type="SMART" id="SM00822">
    <property type="entry name" value="PKS_KR"/>
    <property type="match status" value="1"/>
</dbReference>
<keyword evidence="2" id="KW-0560">Oxidoreductase</keyword>
<dbReference type="Pfam" id="PF13561">
    <property type="entry name" value="adh_short_C2"/>
    <property type="match status" value="1"/>
</dbReference>
<dbReference type="PRINTS" id="PR00081">
    <property type="entry name" value="GDHRDH"/>
</dbReference>
<dbReference type="InterPro" id="IPR057326">
    <property type="entry name" value="KR_dom"/>
</dbReference>
<dbReference type="InterPro" id="IPR020904">
    <property type="entry name" value="Sc_DH/Rdtase_CS"/>
</dbReference>
<accession>A0A934KK08</accession>
<gene>
    <name evidence="4" type="primary">fabG</name>
    <name evidence="4" type="ORF">JF888_13555</name>
</gene>
<dbReference type="Gene3D" id="3.40.50.720">
    <property type="entry name" value="NAD(P)-binding Rossmann-like Domain"/>
    <property type="match status" value="1"/>
</dbReference>
<dbReference type="InterPro" id="IPR036291">
    <property type="entry name" value="NAD(P)-bd_dom_sf"/>
</dbReference>
<evidence type="ECO:0000256" key="2">
    <source>
        <dbReference type="ARBA" id="ARBA00023002"/>
    </source>
</evidence>
<dbReference type="PANTHER" id="PTHR42879:SF2">
    <property type="entry name" value="3-OXOACYL-[ACYL-CARRIER-PROTEIN] REDUCTASE FABG"/>
    <property type="match status" value="1"/>
</dbReference>
<proteinExistence type="inferred from homology"/>
<dbReference type="SUPFAM" id="SSF51735">
    <property type="entry name" value="NAD(P)-binding Rossmann-fold domains"/>
    <property type="match status" value="1"/>
</dbReference>